<sequence>MGFIRSCLVVFALTPLIAHANWSLPNDAINNVGDFASCSFDGGQTVTCNSAITLTTVDATLSLTQNLNLVINGTFTTADGITINPSNSYALAIQLGNNDFFMSGDNATINANIAAGNITISGLETVVNGDLTALGNVSVQAGPTVNGDITAGGSVSNSGLINGKVIAAGSFVNNSGAVLSGRVDASGSVQNSGTVTSNIDALGSVSNNSGATAGSINSSSPVVNNGTVLGYINAPSVSGTGTAPFACSINSYVGPCPGAQDPEFDYCSEVTLLTSYGVVGSGGFTFGNGSEINGNPIDGTGNTPTPVGQVDTVDLDYPPLDPLVYPTFSGGADLNISKKNDPEDIPAGTYGTINVAGGKNGNFLGGTYYIDQLIVGATGSGTGITLGAGDYFIREIIFNSGIYVNTTSAGPARLFIETSIGESNANQLELNSSGSAANFQIYLYEGATIMLGNGNMGGSKDTLNFNGTIYGPFPDNDISLGNNNTLQGSILTAGTIDVGTDTVFNYSPEVQAEVTASLGCAPVDAEVHHYRLLHPQVLVSCYSAAIEVIACADDTCSATYDDPVTITITSSDGDSVWQGGNLDATTGAEVNLLFSNGSGSSGLRNVNGGTATLTLSNASPTAVEATQCYDSSGTVPTSCEVTFNTAGLIITDTDGTSPLPSTFAGVDLPAALRAVETNTTTGACEARLTGTQNVNLGMQCLNPSACQPSQTLTIDGQAIGLNAAGGTANTQTLALTFDATGRVDHDLLINYSDVGQIRLFASLPLTEAPSASNPALSDPDIELVGTSINDFVVKPHTLVTRALDSAGDLWTSTTNTGAGFTAAAAPFSMVVQSLNAAGNPTPNFGLETTSAGVQVQFHSMAYPSPADVDSNGSKLTLNNPFVIDPTYPGAKRTSGAIWKEVGTVNLTARLTADDYLGAGDAFSRPPSPIGRFYPDRFAVSAANVLNACAGFSYMGQNGINVSYTVQALNSLGEVTKNYANTGGVLYNDTATVQMRAASLTPSDVVADEFYNRLDFLPQTTWLAGELSFASSAIAFNRRTDNAPDGPYPELQLGLQLIDPSIDGRNFAAADLTMLVQNDPLLTLPTVATPIGGLLELRYGRLRLENIFGPENEDLPIVMYSEYFDGNRFLLNELDSCTSVLAANLNIVENPDAIDTTADQTTGPILLTNGELSYGDLFWLAPNAPNNFGEIVFEYQTAPWLRYEWGNDSTETNENPRATAGFGQYRGNDRVIFWMERQ</sequence>
<gene>
    <name evidence="3" type="ORF">SAMN04488070_1362</name>
</gene>
<keyword evidence="4" id="KW-1185">Reference proteome</keyword>
<dbReference type="AlphaFoldDB" id="A0A1I6GXY1"/>
<dbReference type="EMBL" id="FOYU01000001">
    <property type="protein sequence ID" value="SFR47016.1"/>
    <property type="molecule type" value="Genomic_DNA"/>
</dbReference>
<protein>
    <recommendedName>
        <fullName evidence="2">DUF6701 domain-containing protein</fullName>
    </recommendedName>
</protein>
<proteinExistence type="predicted"/>
<evidence type="ECO:0000259" key="2">
    <source>
        <dbReference type="Pfam" id="PF20419"/>
    </source>
</evidence>
<feature type="chain" id="PRO_5011728325" description="DUF6701 domain-containing protein" evidence="1">
    <location>
        <begin position="21"/>
        <end position="1237"/>
    </location>
</feature>
<evidence type="ECO:0000313" key="4">
    <source>
        <dbReference type="Proteomes" id="UP000199424"/>
    </source>
</evidence>
<organism evidence="3 4">
    <name type="scientific">Pseudidiomarina maritima</name>
    <dbReference type="NCBI Taxonomy" id="519453"/>
    <lineage>
        <taxon>Bacteria</taxon>
        <taxon>Pseudomonadati</taxon>
        <taxon>Pseudomonadota</taxon>
        <taxon>Gammaproteobacteria</taxon>
        <taxon>Alteromonadales</taxon>
        <taxon>Idiomarinaceae</taxon>
        <taxon>Pseudidiomarina</taxon>
    </lineage>
</organism>
<feature type="domain" description="DUF6701" evidence="2">
    <location>
        <begin position="625"/>
        <end position="1236"/>
    </location>
</feature>
<evidence type="ECO:0000313" key="3">
    <source>
        <dbReference type="EMBL" id="SFR47016.1"/>
    </source>
</evidence>
<evidence type="ECO:0000256" key="1">
    <source>
        <dbReference type="SAM" id="SignalP"/>
    </source>
</evidence>
<dbReference type="RefSeq" id="WP_092856703.1">
    <property type="nucleotide sequence ID" value="NZ_FOYU01000001.1"/>
</dbReference>
<name>A0A1I6GXY1_9GAMM</name>
<feature type="signal peptide" evidence="1">
    <location>
        <begin position="1"/>
        <end position="20"/>
    </location>
</feature>
<keyword evidence="1" id="KW-0732">Signal</keyword>
<dbReference type="Proteomes" id="UP000199424">
    <property type="component" value="Unassembled WGS sequence"/>
</dbReference>
<reference evidence="4" key="1">
    <citation type="submission" date="2016-10" db="EMBL/GenBank/DDBJ databases">
        <authorList>
            <person name="Varghese N."/>
            <person name="Submissions S."/>
        </authorList>
    </citation>
    <scope>NUCLEOTIDE SEQUENCE [LARGE SCALE GENOMIC DNA]</scope>
    <source>
        <strain evidence="4">CGMCC 1.7285</strain>
    </source>
</reference>
<dbReference type="InterPro" id="IPR046524">
    <property type="entry name" value="DUF6701"/>
</dbReference>
<accession>A0A1I6GXY1</accession>
<dbReference type="Pfam" id="PF20419">
    <property type="entry name" value="DUF6701"/>
    <property type="match status" value="1"/>
</dbReference>